<dbReference type="InterPro" id="IPR047215">
    <property type="entry name" value="Galactose_mutarotase-like"/>
</dbReference>
<dbReference type="InterPro" id="IPR014718">
    <property type="entry name" value="GH-type_carb-bd"/>
</dbReference>
<evidence type="ECO:0000256" key="3">
    <source>
        <dbReference type="ARBA" id="ARBA00023235"/>
    </source>
</evidence>
<comment type="catalytic activity">
    <reaction evidence="5">
        <text>alpha-D-glucose = beta-D-glucose</text>
        <dbReference type="Rhea" id="RHEA:10264"/>
        <dbReference type="ChEBI" id="CHEBI:15903"/>
        <dbReference type="ChEBI" id="CHEBI:17925"/>
        <dbReference type="EC" id="5.1.3.3"/>
    </reaction>
</comment>
<proteinExistence type="inferred from homology"/>
<protein>
    <recommendedName>
        <fullName evidence="5">Aldose 1-epimerase</fullName>
        <ecNumber evidence="5">5.1.3.3</ecNumber>
    </recommendedName>
</protein>
<dbReference type="Pfam" id="PF01263">
    <property type="entry name" value="Aldose_epim"/>
    <property type="match status" value="1"/>
</dbReference>
<comment type="pathway">
    <text evidence="1 5">Carbohydrate metabolism; hexose metabolism.</text>
</comment>
<evidence type="ECO:0000256" key="5">
    <source>
        <dbReference type="PIRNR" id="PIRNR005096"/>
    </source>
</evidence>
<evidence type="ECO:0000256" key="1">
    <source>
        <dbReference type="ARBA" id="ARBA00005028"/>
    </source>
</evidence>
<dbReference type="NCBIfam" id="NF008277">
    <property type="entry name" value="PRK11055.1"/>
    <property type="match status" value="1"/>
</dbReference>
<evidence type="ECO:0000256" key="4">
    <source>
        <dbReference type="ARBA" id="ARBA00023277"/>
    </source>
</evidence>
<dbReference type="Proteomes" id="UP000737171">
    <property type="component" value="Unassembled WGS sequence"/>
</dbReference>
<dbReference type="EC" id="5.1.3.3" evidence="5"/>
<dbReference type="Gene3D" id="2.70.98.10">
    <property type="match status" value="1"/>
</dbReference>
<dbReference type="InterPro" id="IPR011013">
    <property type="entry name" value="Gal_mutarotase_sf_dom"/>
</dbReference>
<evidence type="ECO:0000313" key="7">
    <source>
        <dbReference type="Proteomes" id="UP000737171"/>
    </source>
</evidence>
<keyword evidence="3 5" id="KW-0413">Isomerase</keyword>
<dbReference type="PANTHER" id="PTHR10091">
    <property type="entry name" value="ALDOSE-1-EPIMERASE"/>
    <property type="match status" value="1"/>
</dbReference>
<comment type="caution">
    <text evidence="6">The sequence shown here is derived from an EMBL/GenBank/DDBJ whole genome shotgun (WGS) entry which is preliminary data.</text>
</comment>
<accession>A0ABX2ER23</accession>
<evidence type="ECO:0000313" key="6">
    <source>
        <dbReference type="EMBL" id="NRF71135.1"/>
    </source>
</evidence>
<name>A0ABX2ER23_9BURK</name>
<keyword evidence="7" id="KW-1185">Reference proteome</keyword>
<dbReference type="InterPro" id="IPR015443">
    <property type="entry name" value="Aldose_1-epimerase"/>
</dbReference>
<comment type="similarity">
    <text evidence="2 5">Belongs to the aldose epimerase family.</text>
</comment>
<organism evidence="6 7">
    <name type="scientific">Pseudaquabacterium terrae</name>
    <dbReference type="NCBI Taxonomy" id="2732868"/>
    <lineage>
        <taxon>Bacteria</taxon>
        <taxon>Pseudomonadati</taxon>
        <taxon>Pseudomonadota</taxon>
        <taxon>Betaproteobacteria</taxon>
        <taxon>Burkholderiales</taxon>
        <taxon>Sphaerotilaceae</taxon>
        <taxon>Pseudaquabacterium</taxon>
    </lineage>
</organism>
<keyword evidence="4 5" id="KW-0119">Carbohydrate metabolism</keyword>
<dbReference type="InterPro" id="IPR008183">
    <property type="entry name" value="Aldose_1/G6P_1-epimerase"/>
</dbReference>
<evidence type="ECO:0000256" key="2">
    <source>
        <dbReference type="ARBA" id="ARBA00006206"/>
    </source>
</evidence>
<sequence length="360" mass="38645">MDSSTSGNLRLQQRSAGFQAGGQEVTEYLLDAGTGVSLSVLDLGGIVTALHCPDRHGRRGNVVLGPARLDEHLRRARNVSSLVGRYAGRIAGGRFTLDGREVQLAVNEGPNTLHGGPQGFADRLWTVTPMPDAADGSAAIELALVSEHGDQGFPGRLQVRVRYTLTRAGEWRIDYHAVTDRPTVINLTHHAYWNLAGGGSIEDHRLTLHASRHAALDAAMIPQGLDDVAGTPLDFRAGRRIGDGLRAPHPQLRAGRGYDHFFELHRAGPGLIRAARLEDPASGRVLEIETTEPGVQFYSGNFLDGTLEGCHGAMLRQGDALCLETQHIGDAPNRAQGPSTVLRPGEVFTSTTVHRLSVAS</sequence>
<dbReference type="SUPFAM" id="SSF74650">
    <property type="entry name" value="Galactose mutarotase-like"/>
    <property type="match status" value="1"/>
</dbReference>
<dbReference type="CDD" id="cd09019">
    <property type="entry name" value="galactose_mutarotase_like"/>
    <property type="match status" value="1"/>
</dbReference>
<dbReference type="PANTHER" id="PTHR10091:SF0">
    <property type="entry name" value="GALACTOSE MUTAROTASE"/>
    <property type="match status" value="1"/>
</dbReference>
<dbReference type="PIRSF" id="PIRSF005096">
    <property type="entry name" value="GALM"/>
    <property type="match status" value="1"/>
</dbReference>
<reference evidence="6 7" key="1">
    <citation type="submission" date="2020-05" db="EMBL/GenBank/DDBJ databases">
        <title>Aquincola sp. isolate from soil.</title>
        <authorList>
            <person name="Han J."/>
            <person name="Kim D.-U."/>
        </authorList>
    </citation>
    <scope>NUCLEOTIDE SEQUENCE [LARGE SCALE GENOMIC DNA]</scope>
    <source>
        <strain evidence="6 7">S2</strain>
    </source>
</reference>
<gene>
    <name evidence="6" type="ORF">HLB44_29475</name>
</gene>
<dbReference type="EMBL" id="JABRWJ010000010">
    <property type="protein sequence ID" value="NRF71135.1"/>
    <property type="molecule type" value="Genomic_DNA"/>
</dbReference>
<dbReference type="RefSeq" id="WP_173131691.1">
    <property type="nucleotide sequence ID" value="NZ_JABRWJ010000010.1"/>
</dbReference>